<dbReference type="AlphaFoldDB" id="A0A9P0JR82"/>
<evidence type="ECO:0000313" key="2">
    <source>
        <dbReference type="Proteomes" id="UP001152888"/>
    </source>
</evidence>
<accession>A0A9P0JR82</accession>
<proteinExistence type="predicted"/>
<name>A0A9P0JR82_ACAOB</name>
<reference evidence="1" key="1">
    <citation type="submission" date="2022-03" db="EMBL/GenBank/DDBJ databases">
        <authorList>
            <person name="Sayadi A."/>
        </authorList>
    </citation>
    <scope>NUCLEOTIDE SEQUENCE</scope>
</reference>
<evidence type="ECO:0000313" key="1">
    <source>
        <dbReference type="EMBL" id="CAH1958681.1"/>
    </source>
</evidence>
<keyword evidence="2" id="KW-1185">Reference proteome</keyword>
<gene>
    <name evidence="1" type="ORF">ACAOBT_LOCUS2775</name>
</gene>
<organism evidence="1 2">
    <name type="scientific">Acanthoscelides obtectus</name>
    <name type="common">Bean weevil</name>
    <name type="synonym">Bruchus obtectus</name>
    <dbReference type="NCBI Taxonomy" id="200917"/>
    <lineage>
        <taxon>Eukaryota</taxon>
        <taxon>Metazoa</taxon>
        <taxon>Ecdysozoa</taxon>
        <taxon>Arthropoda</taxon>
        <taxon>Hexapoda</taxon>
        <taxon>Insecta</taxon>
        <taxon>Pterygota</taxon>
        <taxon>Neoptera</taxon>
        <taxon>Endopterygota</taxon>
        <taxon>Coleoptera</taxon>
        <taxon>Polyphaga</taxon>
        <taxon>Cucujiformia</taxon>
        <taxon>Chrysomeloidea</taxon>
        <taxon>Chrysomelidae</taxon>
        <taxon>Bruchinae</taxon>
        <taxon>Bruchini</taxon>
        <taxon>Acanthoscelides</taxon>
    </lineage>
</organism>
<dbReference type="Proteomes" id="UP001152888">
    <property type="component" value="Unassembled WGS sequence"/>
</dbReference>
<dbReference type="EMBL" id="CAKOFQ010006678">
    <property type="protein sequence ID" value="CAH1958681.1"/>
    <property type="molecule type" value="Genomic_DNA"/>
</dbReference>
<protein>
    <submittedName>
        <fullName evidence="1">Uncharacterized protein</fullName>
    </submittedName>
</protein>
<sequence>MKTQNVHSLISRFEIDDFSGHVVTRPPSRIDIYTIPTGHG</sequence>
<comment type="caution">
    <text evidence="1">The sequence shown here is derived from an EMBL/GenBank/DDBJ whole genome shotgun (WGS) entry which is preliminary data.</text>
</comment>